<sequence>MNPKIPFAAIFDMDGTLFKTEDVAVPAFKRTFEQLKKKGYFEGEVPSDEELMGVFGMTLDEIWDQLLPGCSASVKEMADEIMLREELNILKEGNAALYPGVKETLAELNSRGVPMFIASNGLEAYIAAICDHFGISKWFKDQYSAGRFLSDSKDQLVAKLLADYSIEDAVMVGDRHSDVQAGKMNNLFTVGCAFGFADEGELAGADQIVTDFRKIAAIIERKIGAQSCEN</sequence>
<evidence type="ECO:0000313" key="2">
    <source>
        <dbReference type="Proteomes" id="UP000284219"/>
    </source>
</evidence>
<evidence type="ECO:0000313" key="1">
    <source>
        <dbReference type="EMBL" id="RKD22769.1"/>
    </source>
</evidence>
<proteinExistence type="predicted"/>
<name>A0A419SG61_9BACL</name>
<dbReference type="InterPro" id="IPR036412">
    <property type="entry name" value="HAD-like_sf"/>
</dbReference>
<protein>
    <submittedName>
        <fullName evidence="1">Haloacid dehalogenase</fullName>
    </submittedName>
</protein>
<dbReference type="Pfam" id="PF13419">
    <property type="entry name" value="HAD_2"/>
    <property type="match status" value="1"/>
</dbReference>
<dbReference type="InterPro" id="IPR041492">
    <property type="entry name" value="HAD_2"/>
</dbReference>
<dbReference type="InterPro" id="IPR023214">
    <property type="entry name" value="HAD_sf"/>
</dbReference>
<dbReference type="PANTHER" id="PTHR43434">
    <property type="entry name" value="PHOSPHOGLYCOLATE PHOSPHATASE"/>
    <property type="match status" value="1"/>
</dbReference>
<dbReference type="InterPro" id="IPR050155">
    <property type="entry name" value="HAD-like_hydrolase_sf"/>
</dbReference>
<dbReference type="SUPFAM" id="SSF56784">
    <property type="entry name" value="HAD-like"/>
    <property type="match status" value="1"/>
</dbReference>
<dbReference type="GO" id="GO:0005829">
    <property type="term" value="C:cytosol"/>
    <property type="evidence" value="ECO:0007669"/>
    <property type="project" value="TreeGrafter"/>
</dbReference>
<dbReference type="SFLD" id="SFLDG01129">
    <property type="entry name" value="C1.5:_HAD__Beta-PGM__Phosphata"/>
    <property type="match status" value="1"/>
</dbReference>
<dbReference type="EMBL" id="MCHY01000009">
    <property type="protein sequence ID" value="RKD22769.1"/>
    <property type="molecule type" value="Genomic_DNA"/>
</dbReference>
<dbReference type="GO" id="GO:0008967">
    <property type="term" value="F:phosphoglycolate phosphatase activity"/>
    <property type="evidence" value="ECO:0007669"/>
    <property type="project" value="TreeGrafter"/>
</dbReference>
<accession>A0A419SG61</accession>
<comment type="caution">
    <text evidence="1">The sequence shown here is derived from an EMBL/GenBank/DDBJ whole genome shotgun (WGS) entry which is preliminary data.</text>
</comment>
<dbReference type="Gene3D" id="1.10.150.240">
    <property type="entry name" value="Putative phosphatase, domain 2"/>
    <property type="match status" value="1"/>
</dbReference>
<gene>
    <name evidence="1" type="ORF">BEP19_11005</name>
</gene>
<dbReference type="OrthoDB" id="9792518at2"/>
<dbReference type="PANTHER" id="PTHR43434:SF1">
    <property type="entry name" value="PHOSPHOGLYCOLATE PHOSPHATASE"/>
    <property type="match status" value="1"/>
</dbReference>
<dbReference type="Proteomes" id="UP000284219">
    <property type="component" value="Unassembled WGS sequence"/>
</dbReference>
<keyword evidence="2" id="KW-1185">Reference proteome</keyword>
<dbReference type="GO" id="GO:0006281">
    <property type="term" value="P:DNA repair"/>
    <property type="evidence" value="ECO:0007669"/>
    <property type="project" value="TreeGrafter"/>
</dbReference>
<reference evidence="1 2" key="1">
    <citation type="submission" date="2016-08" db="EMBL/GenBank/DDBJ databases">
        <title>Novel Firmicute Genomes.</title>
        <authorList>
            <person name="Poppleton D.I."/>
            <person name="Gribaldo S."/>
        </authorList>
    </citation>
    <scope>NUCLEOTIDE SEQUENCE [LARGE SCALE GENOMIC DNA]</scope>
    <source>
        <strain evidence="1 2">RAOx-1</strain>
    </source>
</reference>
<dbReference type="AlphaFoldDB" id="A0A419SG61"/>
<dbReference type="InterPro" id="IPR023198">
    <property type="entry name" value="PGP-like_dom2"/>
</dbReference>
<dbReference type="SFLD" id="SFLDS00003">
    <property type="entry name" value="Haloacid_Dehalogenase"/>
    <property type="match status" value="1"/>
</dbReference>
<dbReference type="RefSeq" id="WP_120190249.1">
    <property type="nucleotide sequence ID" value="NZ_MCHY01000009.1"/>
</dbReference>
<organism evidence="1 2">
    <name type="scientific">Ammoniphilus oxalaticus</name>
    <dbReference type="NCBI Taxonomy" id="66863"/>
    <lineage>
        <taxon>Bacteria</taxon>
        <taxon>Bacillati</taxon>
        <taxon>Bacillota</taxon>
        <taxon>Bacilli</taxon>
        <taxon>Bacillales</taxon>
        <taxon>Paenibacillaceae</taxon>
        <taxon>Aneurinibacillus group</taxon>
        <taxon>Ammoniphilus</taxon>
    </lineage>
</organism>
<dbReference type="Gene3D" id="3.40.50.1000">
    <property type="entry name" value="HAD superfamily/HAD-like"/>
    <property type="match status" value="1"/>
</dbReference>